<feature type="binding site" evidence="10">
    <location>
        <position position="96"/>
    </location>
    <ligand>
        <name>a ubiquinone</name>
        <dbReference type="ChEBI" id="CHEBI:16389"/>
        <note>ligand shared with IP/SDHB</note>
    </ligand>
</feature>
<dbReference type="GO" id="GO:0005743">
    <property type="term" value="C:mitochondrial inner membrane"/>
    <property type="evidence" value="ECO:0007669"/>
    <property type="project" value="UniProtKB-SubCell"/>
</dbReference>
<dbReference type="InterPro" id="IPR034804">
    <property type="entry name" value="SQR/QFR_C/D"/>
</dbReference>
<comment type="function">
    <text evidence="12">Membrane-anchoring subunit of succinate dehydrogenase (SDH) that is involved in complex II of the mitochondrial electron transport chain and is responsible for transferring electrons from succinate to ubiquinone (coenzyme Q).</text>
</comment>
<evidence type="ECO:0000256" key="6">
    <source>
        <dbReference type="ARBA" id="ARBA00022946"/>
    </source>
</evidence>
<evidence type="ECO:0000256" key="7">
    <source>
        <dbReference type="ARBA" id="ARBA00022989"/>
    </source>
</evidence>
<dbReference type="GO" id="GO:0020037">
    <property type="term" value="F:heme binding"/>
    <property type="evidence" value="ECO:0007669"/>
    <property type="project" value="TreeGrafter"/>
</dbReference>
<keyword evidence="12" id="KW-0816">Tricarboxylic acid cycle</keyword>
<evidence type="ECO:0000256" key="12">
    <source>
        <dbReference type="RuleBase" id="RU364031"/>
    </source>
</evidence>
<dbReference type="PANTHER" id="PTHR13337:SF2">
    <property type="entry name" value="SUCCINATE DEHYDROGENASE [UBIQUINONE] CYTOCHROME B SMALL SUBUNIT, MITOCHONDRIAL"/>
    <property type="match status" value="1"/>
</dbReference>
<keyword evidence="6 12" id="KW-0809">Transit peptide</keyword>
<keyword evidence="13" id="KW-0830">Ubiquinone</keyword>
<feature type="binding site" description="axial binding residue" evidence="11">
    <location>
        <position position="84"/>
    </location>
    <ligand>
        <name>heme b</name>
        <dbReference type="ChEBI" id="CHEBI:60344"/>
        <note>ligand shared with SDHC</note>
    </ligand>
    <ligandPart>
        <name>Fe</name>
        <dbReference type="ChEBI" id="CHEBI:18248"/>
    </ligandPart>
</feature>
<evidence type="ECO:0000256" key="5">
    <source>
        <dbReference type="ARBA" id="ARBA00022792"/>
    </source>
</evidence>
<organism evidence="13 14">
    <name type="scientific">Leptotrombidium deliense</name>
    <dbReference type="NCBI Taxonomy" id="299467"/>
    <lineage>
        <taxon>Eukaryota</taxon>
        <taxon>Metazoa</taxon>
        <taxon>Ecdysozoa</taxon>
        <taxon>Arthropoda</taxon>
        <taxon>Chelicerata</taxon>
        <taxon>Arachnida</taxon>
        <taxon>Acari</taxon>
        <taxon>Acariformes</taxon>
        <taxon>Trombidiformes</taxon>
        <taxon>Prostigmata</taxon>
        <taxon>Anystina</taxon>
        <taxon>Parasitengona</taxon>
        <taxon>Trombiculoidea</taxon>
        <taxon>Trombiculidae</taxon>
        <taxon>Leptotrombidium</taxon>
    </lineage>
</organism>
<protein>
    <recommendedName>
        <fullName evidence="12">Succinate dehydrogenase [ubiquinone] cytochrome b small subunit</fullName>
    </recommendedName>
</protein>
<proteinExistence type="inferred from homology"/>
<dbReference type="GO" id="GO:0006121">
    <property type="term" value="P:mitochondrial electron transport, succinate to ubiquinone"/>
    <property type="evidence" value="ECO:0007669"/>
    <property type="project" value="TreeGrafter"/>
</dbReference>
<keyword evidence="11 12" id="KW-0479">Metal-binding</keyword>
<evidence type="ECO:0000256" key="11">
    <source>
        <dbReference type="PIRSR" id="PIRSR607992-2"/>
    </source>
</evidence>
<dbReference type="GO" id="GO:0048039">
    <property type="term" value="F:ubiquinone binding"/>
    <property type="evidence" value="ECO:0007669"/>
    <property type="project" value="TreeGrafter"/>
</dbReference>
<dbReference type="GO" id="GO:0046872">
    <property type="term" value="F:metal ion binding"/>
    <property type="evidence" value="ECO:0007669"/>
    <property type="project" value="UniProtKB-KW"/>
</dbReference>
<evidence type="ECO:0000256" key="1">
    <source>
        <dbReference type="ARBA" id="ARBA00004448"/>
    </source>
</evidence>
<dbReference type="AlphaFoldDB" id="A0A443SHS6"/>
<feature type="transmembrane region" description="Helical" evidence="12">
    <location>
        <begin position="53"/>
        <end position="71"/>
    </location>
</feature>
<keyword evidence="4 12" id="KW-0812">Transmembrane</keyword>
<keyword evidence="14" id="KW-1185">Reference proteome</keyword>
<evidence type="ECO:0000256" key="2">
    <source>
        <dbReference type="ARBA" id="ARBA00007294"/>
    </source>
</evidence>
<keyword evidence="7 12" id="KW-1133">Transmembrane helix</keyword>
<dbReference type="Proteomes" id="UP000288716">
    <property type="component" value="Unassembled WGS sequence"/>
</dbReference>
<dbReference type="VEuPathDB" id="VectorBase:LDEU004960"/>
<dbReference type="STRING" id="299467.A0A443SHS6"/>
<evidence type="ECO:0000256" key="8">
    <source>
        <dbReference type="ARBA" id="ARBA00023128"/>
    </source>
</evidence>
<comment type="caution">
    <text evidence="12">Lacks conserved residue(s) required for the propagation of feature annotation.</text>
</comment>
<evidence type="ECO:0000313" key="14">
    <source>
        <dbReference type="Proteomes" id="UP000288716"/>
    </source>
</evidence>
<keyword evidence="9 12" id="KW-0472">Membrane</keyword>
<dbReference type="Pfam" id="PF05328">
    <property type="entry name" value="CybS"/>
    <property type="match status" value="1"/>
</dbReference>
<evidence type="ECO:0000256" key="3">
    <source>
        <dbReference type="ARBA" id="ARBA00022448"/>
    </source>
</evidence>
<reference evidence="13 14" key="1">
    <citation type="journal article" date="2018" name="Gigascience">
        <title>Genomes of trombidid mites reveal novel predicted allergens and laterally-transferred genes associated with secondary metabolism.</title>
        <authorList>
            <person name="Dong X."/>
            <person name="Chaisiri K."/>
            <person name="Xia D."/>
            <person name="Armstrong S.D."/>
            <person name="Fang Y."/>
            <person name="Donnelly M.J."/>
            <person name="Kadowaki T."/>
            <person name="McGarry J.W."/>
            <person name="Darby A.C."/>
            <person name="Makepeace B.L."/>
        </authorList>
    </citation>
    <scope>NUCLEOTIDE SEQUENCE [LARGE SCALE GENOMIC DNA]</scope>
    <source>
        <strain evidence="13">UoL-UT</strain>
    </source>
</reference>
<name>A0A443SHS6_9ACAR</name>
<feature type="transmembrane region" description="Helical" evidence="12">
    <location>
        <begin position="109"/>
        <end position="130"/>
    </location>
</feature>
<sequence length="146" mass="15853">MLNKGVLTNACIRFNAINQEQLAVGAPAPQIIVQKRFASTEHSHSGLWAAEKYLSAALLAVIPAAFIVPMAPLEYLLALSLVTHIHWGVEAIVVDYIRPSIFGAVIPKASIITLYALSMLALGGLCYFNYTDIGISHAIRMMMTKV</sequence>
<keyword evidence="8 12" id="KW-0496">Mitochondrion</keyword>
<dbReference type="GO" id="GO:0006099">
    <property type="term" value="P:tricarboxylic acid cycle"/>
    <property type="evidence" value="ECO:0007669"/>
    <property type="project" value="UniProtKB-KW"/>
</dbReference>
<keyword evidence="11" id="KW-0408">Iron</keyword>
<evidence type="ECO:0000256" key="10">
    <source>
        <dbReference type="PIRSR" id="PIRSR607992-1"/>
    </source>
</evidence>
<evidence type="ECO:0000256" key="4">
    <source>
        <dbReference type="ARBA" id="ARBA00022692"/>
    </source>
</evidence>
<dbReference type="OrthoDB" id="18577at2759"/>
<dbReference type="PANTHER" id="PTHR13337">
    <property type="entry name" value="SUCCINATE DEHYDROGENASE"/>
    <property type="match status" value="1"/>
</dbReference>
<keyword evidence="12" id="KW-0249">Electron transport</keyword>
<comment type="caution">
    <text evidence="13">The sequence shown here is derived from an EMBL/GenBank/DDBJ whole genome shotgun (WGS) entry which is preliminary data.</text>
</comment>
<keyword evidence="5 12" id="KW-0999">Mitochondrion inner membrane</keyword>
<keyword evidence="3 12" id="KW-0813">Transport</keyword>
<dbReference type="InterPro" id="IPR007992">
    <property type="entry name" value="CybS"/>
</dbReference>
<keyword evidence="12" id="KW-0349">Heme</keyword>
<comment type="similarity">
    <text evidence="2 12">Belongs to the CybS family.</text>
</comment>
<dbReference type="Gene3D" id="1.20.1300.10">
    <property type="entry name" value="Fumarate reductase/succinate dehydrogenase, transmembrane subunit"/>
    <property type="match status" value="1"/>
</dbReference>
<gene>
    <name evidence="13" type="ORF">B4U80_05727</name>
</gene>
<evidence type="ECO:0000313" key="13">
    <source>
        <dbReference type="EMBL" id="RWS27077.1"/>
    </source>
</evidence>
<dbReference type="EMBL" id="NCKV01002266">
    <property type="protein sequence ID" value="RWS27077.1"/>
    <property type="molecule type" value="Genomic_DNA"/>
</dbReference>
<comment type="subcellular location">
    <subcellularLocation>
        <location evidence="1 12">Mitochondrion inner membrane</location>
        <topology evidence="1 12">Multi-pass membrane protein</topology>
    </subcellularLocation>
</comment>
<accession>A0A443SHS6</accession>
<evidence type="ECO:0000256" key="9">
    <source>
        <dbReference type="ARBA" id="ARBA00023136"/>
    </source>
</evidence>